<organism evidence="1 2">
    <name type="scientific">Gracilibacillus marinus</name>
    <dbReference type="NCBI Taxonomy" id="630535"/>
    <lineage>
        <taxon>Bacteria</taxon>
        <taxon>Bacillati</taxon>
        <taxon>Bacillota</taxon>
        <taxon>Bacilli</taxon>
        <taxon>Bacillales</taxon>
        <taxon>Bacillaceae</taxon>
        <taxon>Gracilibacillus</taxon>
    </lineage>
</organism>
<protein>
    <submittedName>
        <fullName evidence="1">Uncharacterized protein</fullName>
    </submittedName>
</protein>
<comment type="caution">
    <text evidence="1">The sequence shown here is derived from an EMBL/GenBank/DDBJ whole genome shotgun (WGS) entry which is preliminary data.</text>
</comment>
<reference evidence="2" key="1">
    <citation type="journal article" date="2019" name="Int. J. Syst. Evol. Microbiol.">
        <title>The Global Catalogue of Microorganisms (GCM) 10K type strain sequencing project: providing services to taxonomists for standard genome sequencing and annotation.</title>
        <authorList>
            <consortium name="The Broad Institute Genomics Platform"/>
            <consortium name="The Broad Institute Genome Sequencing Center for Infectious Disease"/>
            <person name="Wu L."/>
            <person name="Ma J."/>
        </authorList>
    </citation>
    <scope>NUCLEOTIDE SEQUENCE [LARGE SCALE GENOMIC DNA]</scope>
    <source>
        <strain evidence="2">KACC 14058</strain>
    </source>
</reference>
<sequence>MTTLFMLQNSGDYAQHKVVEVDQSQAQALIESGKAVQTSFGEYDQYRQQAKKLHSDYKKTKAKIEASDNPMYTEDVKKYELDKAYKEYEQATQQLQADWTQKRQEMQAEAYRKAAKATVPVTQSDKEMAEQVANRLTLKVQSAVNEHELAEAVTEAENTINYLSDSEKVALQANIYNVLQAIDSKASNYNTTSINGKGVLSSVQNLSNLDLLAGKLAAQIPDTVNQEYRTLNVVKNGHKMRRSY</sequence>
<keyword evidence="2" id="KW-1185">Reference proteome</keyword>
<accession>A0ABV8VTF9</accession>
<proteinExistence type="predicted"/>
<evidence type="ECO:0000313" key="2">
    <source>
        <dbReference type="Proteomes" id="UP001595880"/>
    </source>
</evidence>
<dbReference type="Proteomes" id="UP001595880">
    <property type="component" value="Unassembled WGS sequence"/>
</dbReference>
<dbReference type="RefSeq" id="WP_390198183.1">
    <property type="nucleotide sequence ID" value="NZ_JBHSDV010000002.1"/>
</dbReference>
<name>A0ABV8VTF9_9BACI</name>
<dbReference type="EMBL" id="JBHSDV010000002">
    <property type="protein sequence ID" value="MFC4387743.1"/>
    <property type="molecule type" value="Genomic_DNA"/>
</dbReference>
<evidence type="ECO:0000313" key="1">
    <source>
        <dbReference type="EMBL" id="MFC4387743.1"/>
    </source>
</evidence>
<gene>
    <name evidence="1" type="ORF">ACFOZ1_07935</name>
</gene>